<dbReference type="SUPFAM" id="SSF56317">
    <property type="entry name" value="Carbon-nitrogen hydrolase"/>
    <property type="match status" value="1"/>
</dbReference>
<protein>
    <submittedName>
        <fullName evidence="2">Carbon-nitrogen hydrolase family protein</fullName>
    </submittedName>
</protein>
<dbReference type="PROSITE" id="PS50263">
    <property type="entry name" value="CN_HYDROLASE"/>
    <property type="match status" value="1"/>
</dbReference>
<dbReference type="InterPro" id="IPR036526">
    <property type="entry name" value="C-N_Hydrolase_sf"/>
</dbReference>
<keyword evidence="3" id="KW-1185">Reference proteome</keyword>
<comment type="caution">
    <text evidence="2">The sequence shown here is derived from an EMBL/GenBank/DDBJ whole genome shotgun (WGS) entry which is preliminary data.</text>
</comment>
<dbReference type="PANTHER" id="PTHR23088:SF27">
    <property type="entry name" value="DEAMINATED GLUTATHIONE AMIDASE"/>
    <property type="match status" value="1"/>
</dbReference>
<feature type="domain" description="CN hydrolase" evidence="1">
    <location>
        <begin position="7"/>
        <end position="255"/>
    </location>
</feature>
<accession>A0ABV7IMM9</accession>
<reference evidence="3" key="1">
    <citation type="journal article" date="2019" name="Int. J. Syst. Evol. Microbiol.">
        <title>The Global Catalogue of Microorganisms (GCM) 10K type strain sequencing project: providing services to taxonomists for standard genome sequencing and annotation.</title>
        <authorList>
            <consortium name="The Broad Institute Genomics Platform"/>
            <consortium name="The Broad Institute Genome Sequencing Center for Infectious Disease"/>
            <person name="Wu L."/>
            <person name="Ma J."/>
        </authorList>
    </citation>
    <scope>NUCLEOTIDE SEQUENCE [LARGE SCALE GENOMIC DNA]</scope>
    <source>
        <strain evidence="3">KCTC 42984</strain>
    </source>
</reference>
<dbReference type="Proteomes" id="UP001595604">
    <property type="component" value="Unassembled WGS sequence"/>
</dbReference>
<evidence type="ECO:0000313" key="3">
    <source>
        <dbReference type="Proteomes" id="UP001595604"/>
    </source>
</evidence>
<dbReference type="PANTHER" id="PTHR23088">
    <property type="entry name" value="NITRILASE-RELATED"/>
    <property type="match status" value="1"/>
</dbReference>
<keyword evidence="2" id="KW-0378">Hydrolase</keyword>
<proteinExistence type="predicted"/>
<dbReference type="RefSeq" id="WP_379508301.1">
    <property type="nucleotide sequence ID" value="NZ_JBHRTQ010000002.1"/>
</dbReference>
<evidence type="ECO:0000259" key="1">
    <source>
        <dbReference type="PROSITE" id="PS50263"/>
    </source>
</evidence>
<dbReference type="EMBL" id="JBHRTQ010000002">
    <property type="protein sequence ID" value="MFC3172904.1"/>
    <property type="molecule type" value="Genomic_DNA"/>
</dbReference>
<name>A0ABV7IMM9_9SPHN</name>
<gene>
    <name evidence="2" type="ORF">ACFOD9_01420</name>
</gene>
<dbReference type="Pfam" id="PF00795">
    <property type="entry name" value="CN_hydrolase"/>
    <property type="match status" value="1"/>
</dbReference>
<evidence type="ECO:0000313" key="2">
    <source>
        <dbReference type="EMBL" id="MFC3172904.1"/>
    </source>
</evidence>
<dbReference type="InterPro" id="IPR003010">
    <property type="entry name" value="C-N_Hydrolase"/>
</dbReference>
<sequence length="301" mass="32807">MAYRDELAIAAVNFHAAWGEKAANCERILGLAREAAGQGADMVLFPETALTGYNHDGGSIAMHQRDAEPRGGPSATRLVDCARELGIWLVVGLPERDEASGRLYNSALVTGPDGLVDCYRKIHPAKDELLWAAKGDRPCLFATPWGPVGLGICYDTYLFPEVPRHLAAMGARLYLNPTAVSARPGWADFYYTMLRVRGVENGLFIASANLVGEDRDMTFPGGSLVLGPGDGPIDTRYHGAPVEGREAIVLARIDLAQSDRVRAQLPILRENPLTGEPDWRPSIYAGLLDTVLEQEDWRHGM</sequence>
<dbReference type="GO" id="GO:0016787">
    <property type="term" value="F:hydrolase activity"/>
    <property type="evidence" value="ECO:0007669"/>
    <property type="project" value="UniProtKB-KW"/>
</dbReference>
<dbReference type="CDD" id="cd07197">
    <property type="entry name" value="nitrilase"/>
    <property type="match status" value="1"/>
</dbReference>
<dbReference type="Gene3D" id="3.60.110.10">
    <property type="entry name" value="Carbon-nitrogen hydrolase"/>
    <property type="match status" value="1"/>
</dbReference>
<organism evidence="2 3">
    <name type="scientific">Novosphingobium bradum</name>
    <dbReference type="NCBI Taxonomy" id="1737444"/>
    <lineage>
        <taxon>Bacteria</taxon>
        <taxon>Pseudomonadati</taxon>
        <taxon>Pseudomonadota</taxon>
        <taxon>Alphaproteobacteria</taxon>
        <taxon>Sphingomonadales</taxon>
        <taxon>Sphingomonadaceae</taxon>
        <taxon>Novosphingobium</taxon>
    </lineage>
</organism>